<dbReference type="eggNOG" id="COG0654">
    <property type="taxonomic scope" value="Bacteria"/>
</dbReference>
<name>H5TWR3_9ACTN</name>
<dbReference type="GO" id="GO:0004497">
    <property type="term" value="F:monooxygenase activity"/>
    <property type="evidence" value="ECO:0007669"/>
    <property type="project" value="UniProtKB-KW"/>
</dbReference>
<dbReference type="InterPro" id="IPR050631">
    <property type="entry name" value="PheA/TfdB_FAD_monoxygenase"/>
</dbReference>
<comment type="caution">
    <text evidence="3">The sequence shown here is derived from an EMBL/GenBank/DDBJ whole genome shotgun (WGS) entry which is preliminary data.</text>
</comment>
<dbReference type="InterPro" id="IPR036188">
    <property type="entry name" value="FAD/NAD-bd_sf"/>
</dbReference>
<reference evidence="3 4" key="1">
    <citation type="submission" date="2012-02" db="EMBL/GenBank/DDBJ databases">
        <title>Whole genome shotgun sequence of Gordonia sputi NBRC 100414.</title>
        <authorList>
            <person name="Yoshida I."/>
            <person name="Hosoyama A."/>
            <person name="Tsuchikane K."/>
            <person name="Katsumata H."/>
            <person name="Yamazaki S."/>
            <person name="Fujita N."/>
        </authorList>
    </citation>
    <scope>NUCLEOTIDE SEQUENCE [LARGE SCALE GENOMIC DNA]</scope>
    <source>
        <strain evidence="3 4">NBRC 100414</strain>
    </source>
</reference>
<evidence type="ECO:0000313" key="3">
    <source>
        <dbReference type="EMBL" id="GAB37921.1"/>
    </source>
</evidence>
<feature type="domain" description="FAD-binding" evidence="2">
    <location>
        <begin position="7"/>
        <end position="57"/>
    </location>
</feature>
<dbReference type="PRINTS" id="PR00419">
    <property type="entry name" value="ADXRDTASE"/>
</dbReference>
<dbReference type="PANTHER" id="PTHR43476:SF3">
    <property type="entry name" value="FAD-BINDING MONOOXYGENASE"/>
    <property type="match status" value="1"/>
</dbReference>
<proteinExistence type="predicted"/>
<dbReference type="AlphaFoldDB" id="H5TWR3"/>
<organism evidence="3 4">
    <name type="scientific">Gordonia sputi NBRC 100414</name>
    <dbReference type="NCBI Taxonomy" id="1089453"/>
    <lineage>
        <taxon>Bacteria</taxon>
        <taxon>Bacillati</taxon>
        <taxon>Actinomycetota</taxon>
        <taxon>Actinomycetes</taxon>
        <taxon>Mycobacteriales</taxon>
        <taxon>Gordoniaceae</taxon>
        <taxon>Gordonia</taxon>
    </lineage>
</organism>
<dbReference type="PANTHER" id="PTHR43476">
    <property type="entry name" value="3-(3-HYDROXY-PHENYL)PROPIONATE/3-HYDROXYCINNAMIC ACID HYDROXYLASE"/>
    <property type="match status" value="1"/>
</dbReference>
<keyword evidence="4" id="KW-1185">Reference proteome</keyword>
<evidence type="ECO:0000256" key="1">
    <source>
        <dbReference type="ARBA" id="ARBA00023002"/>
    </source>
</evidence>
<dbReference type="SUPFAM" id="SSF51905">
    <property type="entry name" value="FAD/NAD(P)-binding domain"/>
    <property type="match status" value="1"/>
</dbReference>
<accession>H5TWR3</accession>
<evidence type="ECO:0000313" key="4">
    <source>
        <dbReference type="Proteomes" id="UP000005845"/>
    </source>
</evidence>
<dbReference type="Proteomes" id="UP000005845">
    <property type="component" value="Unassembled WGS sequence"/>
</dbReference>
<protein>
    <submittedName>
        <fullName evidence="3">Putative monooxygenase</fullName>
    </submittedName>
</protein>
<dbReference type="InterPro" id="IPR002938">
    <property type="entry name" value="FAD-bd"/>
</dbReference>
<dbReference type="GO" id="GO:0071949">
    <property type="term" value="F:FAD binding"/>
    <property type="evidence" value="ECO:0007669"/>
    <property type="project" value="InterPro"/>
</dbReference>
<keyword evidence="1" id="KW-0560">Oxidoreductase</keyword>
<dbReference type="Pfam" id="PF01494">
    <property type="entry name" value="FAD_binding_3"/>
    <property type="match status" value="1"/>
</dbReference>
<gene>
    <name evidence="3" type="ORF">GOSPT_022_02680</name>
</gene>
<dbReference type="Gene3D" id="3.50.50.60">
    <property type="entry name" value="FAD/NAD(P)-binding domain"/>
    <property type="match status" value="1"/>
</dbReference>
<sequence>MSDIPHYDVAIIGYGPTGVTAANLLGQQGLNVVVLERDPDVYGRARAISTDEEVMRI</sequence>
<keyword evidence="3" id="KW-0503">Monooxygenase</keyword>
<dbReference type="EMBL" id="BAFC01000022">
    <property type="protein sequence ID" value="GAB37921.1"/>
    <property type="molecule type" value="Genomic_DNA"/>
</dbReference>
<evidence type="ECO:0000259" key="2">
    <source>
        <dbReference type="Pfam" id="PF01494"/>
    </source>
</evidence>